<accession>A0ABS0L326</accession>
<dbReference type="PROSITE" id="PS51000">
    <property type="entry name" value="HTH_DEOR_2"/>
    <property type="match status" value="1"/>
</dbReference>
<dbReference type="EMBL" id="JADWYK010000007">
    <property type="protein sequence ID" value="MBG8554370.1"/>
    <property type="molecule type" value="Genomic_DNA"/>
</dbReference>
<dbReference type="InterPro" id="IPR051534">
    <property type="entry name" value="CBASS_pafABC_assoc_protein"/>
</dbReference>
<name>A0ABS0L326_9BACT</name>
<dbReference type="SMART" id="SM00420">
    <property type="entry name" value="HTH_DEOR"/>
    <property type="match status" value="1"/>
</dbReference>
<dbReference type="PROSITE" id="PS52050">
    <property type="entry name" value="WYL"/>
    <property type="match status" value="1"/>
</dbReference>
<evidence type="ECO:0000256" key="1">
    <source>
        <dbReference type="ARBA" id="ARBA00023015"/>
    </source>
</evidence>
<gene>
    <name evidence="4" type="ORF">I5L79_12480</name>
</gene>
<reference evidence="4 5" key="1">
    <citation type="submission" date="2020-11" db="EMBL/GenBank/DDBJ databases">
        <title>Hymenobacter sp.</title>
        <authorList>
            <person name="Kim M.K."/>
        </authorList>
    </citation>
    <scope>NUCLEOTIDE SEQUENCE [LARGE SCALE GENOMIC DNA]</scope>
    <source>
        <strain evidence="4 5">BT594</strain>
    </source>
</reference>
<proteinExistence type="predicted"/>
<dbReference type="Gene3D" id="1.10.10.10">
    <property type="entry name" value="Winged helix-like DNA-binding domain superfamily/Winged helix DNA-binding domain"/>
    <property type="match status" value="1"/>
</dbReference>
<dbReference type="InterPro" id="IPR036390">
    <property type="entry name" value="WH_DNA-bd_sf"/>
</dbReference>
<evidence type="ECO:0000313" key="4">
    <source>
        <dbReference type="EMBL" id="MBG8554370.1"/>
    </source>
</evidence>
<feature type="domain" description="HTH deoR-type" evidence="3">
    <location>
        <begin position="3"/>
        <end position="58"/>
    </location>
</feature>
<dbReference type="InterPro" id="IPR013196">
    <property type="entry name" value="HTH_11"/>
</dbReference>
<dbReference type="InterPro" id="IPR001034">
    <property type="entry name" value="DeoR_HTH"/>
</dbReference>
<dbReference type="InterPro" id="IPR036388">
    <property type="entry name" value="WH-like_DNA-bd_sf"/>
</dbReference>
<sequence>MNRIDRLFGIVTLLQARRHATAEQLAAQFGISVRTVYRDIRALDEQGIPVSFEPQRGYCLVPGYLLPPVSFTPPEAQALLLLQALAASLADDSIEKACATALLKVQAVLREPGKKQLEHLTDTFKMHLPEYQRAGSYLATLQAAIADQYQVELAYVNKGSQPSQRHVEPIGLAFYNFAWHLIGWCHLRGEYRDFRVSRIQELTATTRPFQRTPHLTHAEYIAQLRLPFKV</sequence>
<dbReference type="Proteomes" id="UP000601099">
    <property type="component" value="Unassembled WGS sequence"/>
</dbReference>
<dbReference type="PANTHER" id="PTHR34580:SF1">
    <property type="entry name" value="PROTEIN PAFC"/>
    <property type="match status" value="1"/>
</dbReference>
<evidence type="ECO:0000256" key="2">
    <source>
        <dbReference type="ARBA" id="ARBA00023163"/>
    </source>
</evidence>
<dbReference type="SUPFAM" id="SSF46785">
    <property type="entry name" value="Winged helix' DNA-binding domain"/>
    <property type="match status" value="1"/>
</dbReference>
<protein>
    <submittedName>
        <fullName evidence="4">YafY family transcriptional regulator</fullName>
    </submittedName>
</protein>
<evidence type="ECO:0000313" key="5">
    <source>
        <dbReference type="Proteomes" id="UP000601099"/>
    </source>
</evidence>
<dbReference type="Pfam" id="PF08279">
    <property type="entry name" value="HTH_11"/>
    <property type="match status" value="1"/>
</dbReference>
<dbReference type="InterPro" id="IPR026881">
    <property type="entry name" value="WYL_dom"/>
</dbReference>
<keyword evidence="1" id="KW-0805">Transcription regulation</keyword>
<dbReference type="Pfam" id="PF13280">
    <property type="entry name" value="WYL"/>
    <property type="match status" value="1"/>
</dbReference>
<keyword evidence="5" id="KW-1185">Reference proteome</keyword>
<evidence type="ECO:0000259" key="3">
    <source>
        <dbReference type="PROSITE" id="PS51000"/>
    </source>
</evidence>
<keyword evidence="2" id="KW-0804">Transcription</keyword>
<dbReference type="RefSeq" id="WP_196955395.1">
    <property type="nucleotide sequence ID" value="NZ_JADWYK010000007.1"/>
</dbReference>
<organism evidence="4 5">
    <name type="scientific">Hymenobacter guriensis</name>
    <dbReference type="NCBI Taxonomy" id="2793065"/>
    <lineage>
        <taxon>Bacteria</taxon>
        <taxon>Pseudomonadati</taxon>
        <taxon>Bacteroidota</taxon>
        <taxon>Cytophagia</taxon>
        <taxon>Cytophagales</taxon>
        <taxon>Hymenobacteraceae</taxon>
        <taxon>Hymenobacter</taxon>
    </lineage>
</organism>
<dbReference type="PANTHER" id="PTHR34580">
    <property type="match status" value="1"/>
</dbReference>
<comment type="caution">
    <text evidence="4">The sequence shown here is derived from an EMBL/GenBank/DDBJ whole genome shotgun (WGS) entry which is preliminary data.</text>
</comment>